<dbReference type="PANTHER" id="PTHR40447">
    <property type="entry name" value="ANAEROBIC SULFITE REDUCTASE SUBUNIT A"/>
    <property type="match status" value="1"/>
</dbReference>
<dbReference type="SUPFAM" id="SSF46548">
    <property type="entry name" value="alpha-helical ferredoxin"/>
    <property type="match status" value="1"/>
</dbReference>
<organism evidence="5 6">
    <name type="scientific">Geomonas terrae</name>
    <dbReference type="NCBI Taxonomy" id="2562681"/>
    <lineage>
        <taxon>Bacteria</taxon>
        <taxon>Pseudomonadati</taxon>
        <taxon>Thermodesulfobacteriota</taxon>
        <taxon>Desulfuromonadia</taxon>
        <taxon>Geobacterales</taxon>
        <taxon>Geobacteraceae</taxon>
        <taxon>Geomonas</taxon>
    </lineage>
</organism>
<dbReference type="PROSITE" id="PS51379">
    <property type="entry name" value="4FE4S_FER_2"/>
    <property type="match status" value="2"/>
</dbReference>
<dbReference type="PROSITE" id="PS00198">
    <property type="entry name" value="4FE4S_FER_1"/>
    <property type="match status" value="1"/>
</dbReference>
<dbReference type="Pfam" id="PF17179">
    <property type="entry name" value="Fer4_22"/>
    <property type="match status" value="1"/>
</dbReference>
<dbReference type="InterPro" id="IPR017900">
    <property type="entry name" value="4Fe4S_Fe_S_CS"/>
</dbReference>
<keyword evidence="3" id="KW-0411">Iron-sulfur</keyword>
<feature type="domain" description="4Fe-4S ferredoxin-type" evidence="4">
    <location>
        <begin position="206"/>
        <end position="238"/>
    </location>
</feature>
<proteinExistence type="predicted"/>
<protein>
    <submittedName>
        <fullName evidence="5">4Fe-4S ferredoxin</fullName>
    </submittedName>
</protein>
<keyword evidence="1" id="KW-0479">Metal-binding</keyword>
<dbReference type="GO" id="GO:0051536">
    <property type="term" value="F:iron-sulfur cluster binding"/>
    <property type="evidence" value="ECO:0007669"/>
    <property type="project" value="UniProtKB-KW"/>
</dbReference>
<evidence type="ECO:0000259" key="4">
    <source>
        <dbReference type="PROSITE" id="PS51379"/>
    </source>
</evidence>
<dbReference type="RefSeq" id="WP_135870049.1">
    <property type="nucleotide sequence ID" value="NZ_SRSC01000002.1"/>
</dbReference>
<gene>
    <name evidence="5" type="ORF">E4633_09730</name>
</gene>
<dbReference type="PANTHER" id="PTHR40447:SF1">
    <property type="entry name" value="ANAEROBIC SULFITE REDUCTASE SUBUNIT A"/>
    <property type="match status" value="1"/>
</dbReference>
<evidence type="ECO:0000256" key="1">
    <source>
        <dbReference type="ARBA" id="ARBA00022723"/>
    </source>
</evidence>
<accession>A0A4S1CG98</accession>
<dbReference type="Proteomes" id="UP000306416">
    <property type="component" value="Unassembled WGS sequence"/>
</dbReference>
<evidence type="ECO:0000256" key="2">
    <source>
        <dbReference type="ARBA" id="ARBA00023004"/>
    </source>
</evidence>
<keyword evidence="2" id="KW-0408">Iron</keyword>
<name>A0A4S1CG98_9BACT</name>
<sequence length="324" mass="35284">MEKSFLEATQLSSFLEKLRLFGELHGPTVTDAGVATFAPITAPSQLRINYRRTQIPPKKYLLPFREQLLSYRDGRYAEPAEAQPPIVLFALHPCDLAGIAYLDLVFLGDNTDPGYAARRARLTLVGISCEPDDFCFCSAPDSAANCDAFLTAVESGYLFSAVTARGEEIAAAAADLFSAADVPQPVAAQHPGTGVAPQDPELRFSDNPLWQKFADTCVSCGACSVCCPTCYCFDVREYPALDGGGVRIREWDNCFFATHGEVAGANFRPTRLDRLRYRFLHKYCGFTPLQGTTSCVGCGRCKAVCPVGIDLRELFSAARGEMSP</sequence>
<comment type="caution">
    <text evidence="5">The sequence shown here is derived from an EMBL/GenBank/DDBJ whole genome shotgun (WGS) entry which is preliminary data.</text>
</comment>
<dbReference type="InterPro" id="IPR017896">
    <property type="entry name" value="4Fe4S_Fe-S-bd"/>
</dbReference>
<dbReference type="GO" id="GO:0046872">
    <property type="term" value="F:metal ion binding"/>
    <property type="evidence" value="ECO:0007669"/>
    <property type="project" value="UniProtKB-KW"/>
</dbReference>
<reference evidence="5 6" key="1">
    <citation type="submission" date="2019-04" db="EMBL/GenBank/DDBJ databases">
        <title>Geobacter oryzae sp. nov., ferric-reducing bacteria isolated from paddy soil.</title>
        <authorList>
            <person name="Xu Z."/>
            <person name="Masuda Y."/>
            <person name="Itoh H."/>
            <person name="Senoo K."/>
        </authorList>
    </citation>
    <scope>NUCLEOTIDE SEQUENCE [LARGE SCALE GENOMIC DNA]</scope>
    <source>
        <strain evidence="5 6">Red111</strain>
    </source>
</reference>
<dbReference type="AlphaFoldDB" id="A0A4S1CG98"/>
<dbReference type="EMBL" id="SRSC01000002">
    <property type="protein sequence ID" value="TGU72574.1"/>
    <property type="molecule type" value="Genomic_DNA"/>
</dbReference>
<evidence type="ECO:0000313" key="5">
    <source>
        <dbReference type="EMBL" id="TGU72574.1"/>
    </source>
</evidence>
<evidence type="ECO:0000313" key="6">
    <source>
        <dbReference type="Proteomes" id="UP000306416"/>
    </source>
</evidence>
<keyword evidence="6" id="KW-1185">Reference proteome</keyword>
<evidence type="ECO:0000256" key="3">
    <source>
        <dbReference type="ARBA" id="ARBA00023014"/>
    </source>
</evidence>
<feature type="domain" description="4Fe-4S ferredoxin-type" evidence="4">
    <location>
        <begin position="286"/>
        <end position="314"/>
    </location>
</feature>